<dbReference type="OrthoDB" id="3687641at2759"/>
<feature type="compositionally biased region" description="Basic and acidic residues" evidence="10">
    <location>
        <begin position="1"/>
        <end position="13"/>
    </location>
</feature>
<reference evidence="12" key="1">
    <citation type="submission" date="2017-09" db="EMBL/GenBank/DDBJ databases">
        <title>Polyketide synthases of a Diaporthe helianthi virulent isolate.</title>
        <authorList>
            <person name="Baroncelli R."/>
        </authorList>
    </citation>
    <scope>NUCLEOTIDE SEQUENCE [LARGE SCALE GENOMIC DNA]</scope>
    <source>
        <strain evidence="12">7/96</strain>
    </source>
</reference>
<evidence type="ECO:0000256" key="9">
    <source>
        <dbReference type="ARBA" id="ARBA00035112"/>
    </source>
</evidence>
<evidence type="ECO:0000256" key="2">
    <source>
        <dbReference type="ARBA" id="ARBA00004685"/>
    </source>
</evidence>
<keyword evidence="4 11" id="KW-1133">Transmembrane helix</keyword>
<sequence length="321" mass="36914">MEKDPDLDHETVRRCSLSSDSDSNPGLDVPLIQAMRLKRTSTANFKTRLFGLSIFANLALISVSIMLYTSSSDSLRIAKLLPESIGDIDSISPAWEAVSHSSTLSREYVPFVFQRLVDPPTAYQGFPNDELDARWEDLYAAPMNNAVEKEKAMKLANKTLHVPLPGYEDKYMMLLDVFHQLHCLDEFRKLLYPKHYNSSFLASDGVHLKYWDWYHMDHCVESLRQSIMCHSDVAVNTFVWKASKIMEPNLGTLHVCRNFTKIREWAMERAVEISRSDKQRKVEHGRIVDYGLDYANPEAIAEADDMWGVPEDWLQYTIDDL</sequence>
<evidence type="ECO:0000256" key="4">
    <source>
        <dbReference type="ARBA" id="ARBA00022989"/>
    </source>
</evidence>
<evidence type="ECO:0000256" key="5">
    <source>
        <dbReference type="ARBA" id="ARBA00023002"/>
    </source>
</evidence>
<gene>
    <name evidence="12" type="ORF">DHEL01_v211291</name>
</gene>
<comment type="pathway">
    <text evidence="2">Mycotoxin biosynthesis.</text>
</comment>
<evidence type="ECO:0000256" key="8">
    <source>
        <dbReference type="ARBA" id="ARBA00023180"/>
    </source>
</evidence>
<evidence type="ECO:0000256" key="10">
    <source>
        <dbReference type="SAM" id="MobiDB-lite"/>
    </source>
</evidence>
<dbReference type="AlphaFoldDB" id="A0A2P5HJ79"/>
<evidence type="ECO:0000256" key="11">
    <source>
        <dbReference type="SAM" id="Phobius"/>
    </source>
</evidence>
<dbReference type="Proteomes" id="UP000094444">
    <property type="component" value="Unassembled WGS sequence"/>
</dbReference>
<comment type="similarity">
    <text evidence="9">Belongs to the ustYa family.</text>
</comment>
<evidence type="ECO:0000313" key="12">
    <source>
        <dbReference type="EMBL" id="POS70315.1"/>
    </source>
</evidence>
<keyword evidence="7 11" id="KW-0472">Membrane</keyword>
<evidence type="ECO:0000313" key="13">
    <source>
        <dbReference type="Proteomes" id="UP000094444"/>
    </source>
</evidence>
<evidence type="ECO:0000256" key="6">
    <source>
        <dbReference type="ARBA" id="ARBA00023026"/>
    </source>
</evidence>
<dbReference type="InParanoid" id="A0A2P5HJ79"/>
<keyword evidence="6" id="KW-0843">Virulence</keyword>
<evidence type="ECO:0008006" key="14">
    <source>
        <dbReference type="Google" id="ProtNLM"/>
    </source>
</evidence>
<name>A0A2P5HJ79_DIAHE</name>
<keyword evidence="3 11" id="KW-0812">Transmembrane</keyword>
<evidence type="ECO:0000256" key="1">
    <source>
        <dbReference type="ARBA" id="ARBA00004167"/>
    </source>
</evidence>
<organism evidence="12 13">
    <name type="scientific">Diaporthe helianthi</name>
    <dbReference type="NCBI Taxonomy" id="158607"/>
    <lineage>
        <taxon>Eukaryota</taxon>
        <taxon>Fungi</taxon>
        <taxon>Dikarya</taxon>
        <taxon>Ascomycota</taxon>
        <taxon>Pezizomycotina</taxon>
        <taxon>Sordariomycetes</taxon>
        <taxon>Sordariomycetidae</taxon>
        <taxon>Diaporthales</taxon>
        <taxon>Diaporthaceae</taxon>
        <taxon>Diaporthe</taxon>
    </lineage>
</organism>
<proteinExistence type="inferred from homology"/>
<evidence type="ECO:0000256" key="3">
    <source>
        <dbReference type="ARBA" id="ARBA00022692"/>
    </source>
</evidence>
<comment type="caution">
    <text evidence="12">The sequence shown here is derived from an EMBL/GenBank/DDBJ whole genome shotgun (WGS) entry which is preliminary data.</text>
</comment>
<dbReference type="STRING" id="158607.A0A2P5HJ79"/>
<dbReference type="GO" id="GO:0016491">
    <property type="term" value="F:oxidoreductase activity"/>
    <property type="evidence" value="ECO:0007669"/>
    <property type="project" value="UniProtKB-KW"/>
</dbReference>
<keyword evidence="13" id="KW-1185">Reference proteome</keyword>
<dbReference type="PANTHER" id="PTHR33365:SF4">
    <property type="entry name" value="CYCLOCHLOROTINE BIOSYNTHESIS PROTEIN O"/>
    <property type="match status" value="1"/>
</dbReference>
<evidence type="ECO:0000256" key="7">
    <source>
        <dbReference type="ARBA" id="ARBA00023136"/>
    </source>
</evidence>
<dbReference type="PANTHER" id="PTHR33365">
    <property type="entry name" value="YALI0B05434P"/>
    <property type="match status" value="1"/>
</dbReference>
<feature type="region of interest" description="Disordered" evidence="10">
    <location>
        <begin position="1"/>
        <end position="24"/>
    </location>
</feature>
<dbReference type="Pfam" id="PF11807">
    <property type="entry name" value="UstYa"/>
    <property type="match status" value="1"/>
</dbReference>
<keyword evidence="5" id="KW-0560">Oxidoreductase</keyword>
<dbReference type="GO" id="GO:0043386">
    <property type="term" value="P:mycotoxin biosynthetic process"/>
    <property type="evidence" value="ECO:0007669"/>
    <property type="project" value="InterPro"/>
</dbReference>
<protein>
    <recommendedName>
        <fullName evidence="14">Tat pathway signal sequence</fullName>
    </recommendedName>
</protein>
<dbReference type="InterPro" id="IPR021765">
    <property type="entry name" value="UstYa-like"/>
</dbReference>
<comment type="subcellular location">
    <subcellularLocation>
        <location evidence="1">Membrane</location>
        <topology evidence="1">Single-pass membrane protein</topology>
    </subcellularLocation>
</comment>
<dbReference type="GO" id="GO:0016020">
    <property type="term" value="C:membrane"/>
    <property type="evidence" value="ECO:0007669"/>
    <property type="project" value="UniProtKB-SubCell"/>
</dbReference>
<feature type="transmembrane region" description="Helical" evidence="11">
    <location>
        <begin position="49"/>
        <end position="68"/>
    </location>
</feature>
<accession>A0A2P5HJ79</accession>
<dbReference type="EMBL" id="MAVT02001686">
    <property type="protein sequence ID" value="POS70315.1"/>
    <property type="molecule type" value="Genomic_DNA"/>
</dbReference>
<keyword evidence="8" id="KW-0325">Glycoprotein</keyword>